<dbReference type="PANTHER" id="PTHR30570">
    <property type="entry name" value="PERIPLASMIC PHOSPHATE BINDING COMPONENT OF PHOSPHATE ABC TRANSPORTER"/>
    <property type="match status" value="1"/>
</dbReference>
<dbReference type="Gene3D" id="3.40.190.10">
    <property type="entry name" value="Periplasmic binding protein-like II"/>
    <property type="match status" value="2"/>
</dbReference>
<keyword evidence="1" id="KW-0732">Signal</keyword>
<dbReference type="InterPro" id="IPR050811">
    <property type="entry name" value="Phosphate_ABC_transporter"/>
</dbReference>
<dbReference type="EMBL" id="PHFL01000008">
    <property type="protein sequence ID" value="RFM25189.1"/>
    <property type="molecule type" value="Genomic_DNA"/>
</dbReference>
<proteinExistence type="predicted"/>
<evidence type="ECO:0000256" key="2">
    <source>
        <dbReference type="SAM" id="Phobius"/>
    </source>
</evidence>
<dbReference type="Proteomes" id="UP000266389">
    <property type="component" value="Unassembled WGS sequence"/>
</dbReference>
<dbReference type="PANTHER" id="PTHR30570:SF1">
    <property type="entry name" value="PHOSPHATE-BINDING PROTEIN PSTS"/>
    <property type="match status" value="1"/>
</dbReference>
<reference evidence="4 5" key="1">
    <citation type="journal article" date="2011" name="ISME J.">
        <title>Community ecology of hot spring cyanobacterial mats: predominant populations and their functional potential.</title>
        <authorList>
            <person name="Klatt C.G."/>
            <person name="Wood J.M."/>
            <person name="Rusch D.B."/>
            <person name="Bateson M.M."/>
            <person name="Hamamura N."/>
            <person name="Heidelberg J.F."/>
            <person name="Grossman A.R."/>
            <person name="Bhaya D."/>
            <person name="Cohan F.M."/>
            <person name="Kuhl M."/>
            <person name="Bryant D.A."/>
            <person name="Ward D.M."/>
        </authorList>
    </citation>
    <scope>NUCLEOTIDE SEQUENCE [LARGE SCALE GENOMIC DNA]</scope>
    <source>
        <strain evidence="4">OS</strain>
    </source>
</reference>
<organism evidence="4 5">
    <name type="scientific">Candidatus Thermochlorobacter aerophilus</name>
    <dbReference type="NCBI Taxonomy" id="1868324"/>
    <lineage>
        <taxon>Bacteria</taxon>
        <taxon>Pseudomonadati</taxon>
        <taxon>Chlorobiota</taxon>
        <taxon>Chlorobiia</taxon>
        <taxon>Chlorobiales</taxon>
        <taxon>Candidatus Thermochlorobacteriaceae</taxon>
        <taxon>Candidatus Thermochlorobacter</taxon>
    </lineage>
</organism>
<evidence type="ECO:0000256" key="1">
    <source>
        <dbReference type="ARBA" id="ARBA00022729"/>
    </source>
</evidence>
<feature type="transmembrane region" description="Helical" evidence="2">
    <location>
        <begin position="61"/>
        <end position="87"/>
    </location>
</feature>
<accession>A0A395M2Z7</accession>
<protein>
    <recommendedName>
        <fullName evidence="3">PBP domain-containing protein</fullName>
    </recommendedName>
</protein>
<dbReference type="Pfam" id="PF12849">
    <property type="entry name" value="PBP_like_2"/>
    <property type="match status" value="1"/>
</dbReference>
<evidence type="ECO:0000259" key="3">
    <source>
        <dbReference type="Pfam" id="PF12849"/>
    </source>
</evidence>
<evidence type="ECO:0000313" key="5">
    <source>
        <dbReference type="Proteomes" id="UP000266389"/>
    </source>
</evidence>
<dbReference type="InterPro" id="IPR024370">
    <property type="entry name" value="PBP_domain"/>
</dbReference>
<dbReference type="SUPFAM" id="SSF53850">
    <property type="entry name" value="Periplasmic binding protein-like II"/>
    <property type="match status" value="1"/>
</dbReference>
<name>A0A395M2Z7_9BACT</name>
<feature type="domain" description="PBP" evidence="3">
    <location>
        <begin position="158"/>
        <end position="421"/>
    </location>
</feature>
<sequence length="447" mass="49142">MSAPVAASVLCVLCAIAPFQQSPTTRGGSSRLFVLFLLCTGTISCAQRLRVKKVCNPKTFFVCHTLISSRFVSLYFFLLALVCFTAACSQPEYGVKLPALPSGVQIPANLQNKLRYDASSQSLLLKDHLTAAEKEELLKLSEDRTYRRAIQGLFECNQPEETTQKGEMVVGVDPALIPLAELLAKAFNEKRKEAKIILEPMSASEALAEMANGRLRFAMTIRDSSSTESSLFRSNNISVQRRICALDAFCFIVNPQNPTTELGLQQVKYLLSGKVKDWSEVDKSRKPTPVKIFLSNDGRAEYLRDSVLAGSSFSDSSVICLSKAEMIDAVKRTPGALGYLTMLDVKDAIGVKQEGDKFVVDLKDTTQFKVLAVKGEGFESSPVLPLQGYVANGEYPLSYRVYYFQRTPGLLPAGFSGFLQFGSPGEGQDVIFKNGLVPFTQKIVIRQ</sequence>
<keyword evidence="2" id="KW-1133">Transmembrane helix</keyword>
<evidence type="ECO:0000313" key="4">
    <source>
        <dbReference type="EMBL" id="RFM25189.1"/>
    </source>
</evidence>
<feature type="transmembrane region" description="Helical" evidence="2">
    <location>
        <begin position="31"/>
        <end position="49"/>
    </location>
</feature>
<gene>
    <name evidence="4" type="ORF">D0433_02025</name>
</gene>
<comment type="caution">
    <text evidence="4">The sequence shown here is derived from an EMBL/GenBank/DDBJ whole genome shotgun (WGS) entry which is preliminary data.</text>
</comment>
<keyword evidence="2" id="KW-0472">Membrane</keyword>
<dbReference type="AlphaFoldDB" id="A0A395M2Z7"/>
<keyword evidence="2" id="KW-0812">Transmembrane</keyword>